<keyword evidence="6" id="KW-1185">Reference proteome</keyword>
<evidence type="ECO:0000259" key="4">
    <source>
        <dbReference type="Pfam" id="PF00248"/>
    </source>
</evidence>
<keyword evidence="3" id="KW-0560">Oxidoreductase</keyword>
<evidence type="ECO:0000313" key="5">
    <source>
        <dbReference type="EMBL" id="KRL53120.1"/>
    </source>
</evidence>
<evidence type="ECO:0000256" key="2">
    <source>
        <dbReference type="ARBA" id="ARBA00022857"/>
    </source>
</evidence>
<dbReference type="SUPFAM" id="SSF51430">
    <property type="entry name" value="NAD(P)-linked oxidoreductase"/>
    <property type="match status" value="1"/>
</dbReference>
<protein>
    <recommendedName>
        <fullName evidence="4">NADP-dependent oxidoreductase domain-containing protein</fullName>
    </recommendedName>
</protein>
<name>A0A0R1R731_9LACO</name>
<dbReference type="PANTHER" id="PTHR43827">
    <property type="entry name" value="2,5-DIKETO-D-GLUCONIC ACID REDUCTASE"/>
    <property type="match status" value="1"/>
</dbReference>
<dbReference type="eggNOG" id="COG0656">
    <property type="taxonomic scope" value="Bacteria"/>
</dbReference>
<dbReference type="PROSITE" id="PS00798">
    <property type="entry name" value="ALDOKETO_REDUCTASE_1"/>
    <property type="match status" value="1"/>
</dbReference>
<gene>
    <name evidence="5" type="ORF">FD35_GL001424</name>
</gene>
<dbReference type="Proteomes" id="UP000051999">
    <property type="component" value="Unassembled WGS sequence"/>
</dbReference>
<comment type="caution">
    <text evidence="5">The sequence shown here is derived from an EMBL/GenBank/DDBJ whole genome shotgun (WGS) entry which is preliminary data.</text>
</comment>
<evidence type="ECO:0000256" key="1">
    <source>
        <dbReference type="ARBA" id="ARBA00007905"/>
    </source>
</evidence>
<evidence type="ECO:0000313" key="6">
    <source>
        <dbReference type="Proteomes" id="UP000051999"/>
    </source>
</evidence>
<dbReference type="InterPro" id="IPR023210">
    <property type="entry name" value="NADP_OxRdtase_dom"/>
</dbReference>
<proteinExistence type="inferred from homology"/>
<dbReference type="PANTHER" id="PTHR43827:SF3">
    <property type="entry name" value="NADP-DEPENDENT OXIDOREDUCTASE DOMAIN-CONTAINING PROTEIN"/>
    <property type="match status" value="1"/>
</dbReference>
<reference evidence="5 6" key="1">
    <citation type="journal article" date="2015" name="Genome Announc.">
        <title>Expanding the biotechnology potential of lactobacilli through comparative genomics of 213 strains and associated genera.</title>
        <authorList>
            <person name="Sun Z."/>
            <person name="Harris H.M."/>
            <person name="McCann A."/>
            <person name="Guo C."/>
            <person name="Argimon S."/>
            <person name="Zhang W."/>
            <person name="Yang X."/>
            <person name="Jeffery I.B."/>
            <person name="Cooney J.C."/>
            <person name="Kagawa T.F."/>
            <person name="Liu W."/>
            <person name="Song Y."/>
            <person name="Salvetti E."/>
            <person name="Wrobel A."/>
            <person name="Rasinkangas P."/>
            <person name="Parkhill J."/>
            <person name="Rea M.C."/>
            <person name="O'Sullivan O."/>
            <person name="Ritari J."/>
            <person name="Douillard F.P."/>
            <person name="Paul Ross R."/>
            <person name="Yang R."/>
            <person name="Briner A.E."/>
            <person name="Felis G.E."/>
            <person name="de Vos W.M."/>
            <person name="Barrangou R."/>
            <person name="Klaenhammer T.R."/>
            <person name="Caufield P.W."/>
            <person name="Cui Y."/>
            <person name="Zhang H."/>
            <person name="O'Toole P.W."/>
        </authorList>
    </citation>
    <scope>NUCLEOTIDE SEQUENCE [LARGE SCALE GENOMIC DNA]</scope>
    <source>
        <strain evidence="5 6">DSM 15814</strain>
    </source>
</reference>
<accession>A0A0R1R731</accession>
<dbReference type="InterPro" id="IPR018170">
    <property type="entry name" value="Aldo/ket_reductase_CS"/>
</dbReference>
<dbReference type="InterPro" id="IPR020471">
    <property type="entry name" value="AKR"/>
</dbReference>
<dbReference type="AlphaFoldDB" id="A0A0R1R731"/>
<dbReference type="GO" id="GO:0016616">
    <property type="term" value="F:oxidoreductase activity, acting on the CH-OH group of donors, NAD or NADP as acceptor"/>
    <property type="evidence" value="ECO:0007669"/>
    <property type="project" value="UniProtKB-ARBA"/>
</dbReference>
<comment type="similarity">
    <text evidence="1">Belongs to the aldo/keto reductase family.</text>
</comment>
<keyword evidence="2" id="KW-0521">NADP</keyword>
<sequence length="62" mass="6606">MKMATVTDTYKLSNGIEIPKVGFGTWQIPAGDVAYNSVANALKVGYRHIDTAKAYANEASVG</sequence>
<dbReference type="Gene3D" id="3.20.20.100">
    <property type="entry name" value="NADP-dependent oxidoreductase domain"/>
    <property type="match status" value="1"/>
</dbReference>
<dbReference type="InterPro" id="IPR036812">
    <property type="entry name" value="NAD(P)_OxRdtase_dom_sf"/>
</dbReference>
<evidence type="ECO:0000256" key="3">
    <source>
        <dbReference type="ARBA" id="ARBA00023002"/>
    </source>
</evidence>
<organism evidence="5 6">
    <name type="scientific">Furfurilactobacillus rossiae DSM 15814</name>
    <dbReference type="NCBI Taxonomy" id="1114972"/>
    <lineage>
        <taxon>Bacteria</taxon>
        <taxon>Bacillati</taxon>
        <taxon>Bacillota</taxon>
        <taxon>Bacilli</taxon>
        <taxon>Lactobacillales</taxon>
        <taxon>Lactobacillaceae</taxon>
        <taxon>Furfurilactobacillus</taxon>
    </lineage>
</organism>
<feature type="domain" description="NADP-dependent oxidoreductase" evidence="4">
    <location>
        <begin position="20"/>
        <end position="60"/>
    </location>
</feature>
<dbReference type="PATRIC" id="fig|1114972.6.peg.1444"/>
<dbReference type="STRING" id="1114972.FD35_GL001424"/>
<dbReference type="Pfam" id="PF00248">
    <property type="entry name" value="Aldo_ket_red"/>
    <property type="match status" value="1"/>
</dbReference>
<dbReference type="EMBL" id="AZFF01000024">
    <property type="protein sequence ID" value="KRL53120.1"/>
    <property type="molecule type" value="Genomic_DNA"/>
</dbReference>